<keyword evidence="3" id="KW-1185">Reference proteome</keyword>
<dbReference type="PANTHER" id="PTHR34988">
    <property type="entry name" value="PROTEIN, PUTATIVE-RELATED"/>
    <property type="match status" value="1"/>
</dbReference>
<evidence type="ECO:0000259" key="1">
    <source>
        <dbReference type="PROSITE" id="PS51742"/>
    </source>
</evidence>
<dbReference type="Gene3D" id="3.30.1330.80">
    <property type="entry name" value="Hypothetical protein, similar to alpha- acetolactate decarboxylase, domain 2"/>
    <property type="match status" value="1"/>
</dbReference>
<feature type="domain" description="PPC" evidence="1">
    <location>
        <begin position="2"/>
        <end position="134"/>
    </location>
</feature>
<dbReference type="InterPro" id="IPR005175">
    <property type="entry name" value="PPC_dom"/>
</dbReference>
<dbReference type="OrthoDB" id="552202at2"/>
<protein>
    <recommendedName>
        <fullName evidence="1">PPC domain-containing protein</fullName>
    </recommendedName>
</protein>
<proteinExistence type="predicted"/>
<dbReference type="SUPFAM" id="SSF117856">
    <property type="entry name" value="AF0104/ALDC/Ptd012-like"/>
    <property type="match status" value="1"/>
</dbReference>
<dbReference type="Proteomes" id="UP000316167">
    <property type="component" value="Unassembled WGS sequence"/>
</dbReference>
<reference evidence="2 3" key="1">
    <citation type="journal article" date="2015" name="Stand. Genomic Sci.">
        <title>Genomic Encyclopedia of Bacterial and Archaeal Type Strains, Phase III: the genomes of soil and plant-associated and newly described type strains.</title>
        <authorList>
            <person name="Whitman W.B."/>
            <person name="Woyke T."/>
            <person name="Klenk H.P."/>
            <person name="Zhou Y."/>
            <person name="Lilburn T.G."/>
            <person name="Beck B.J."/>
            <person name="De Vos P."/>
            <person name="Vandamme P."/>
            <person name="Eisen J.A."/>
            <person name="Garrity G."/>
            <person name="Hugenholtz P."/>
            <person name="Kyrpides N.C."/>
        </authorList>
    </citation>
    <scope>NUCLEOTIDE SEQUENCE [LARGE SCALE GENOMIC DNA]</scope>
    <source>
        <strain evidence="2 3">CGMCC 1.7271</strain>
    </source>
</reference>
<organism evidence="2 3">
    <name type="scientific">Lacibacter cauensis</name>
    <dbReference type="NCBI Taxonomy" id="510947"/>
    <lineage>
        <taxon>Bacteria</taxon>
        <taxon>Pseudomonadati</taxon>
        <taxon>Bacteroidota</taxon>
        <taxon>Chitinophagia</taxon>
        <taxon>Chitinophagales</taxon>
        <taxon>Chitinophagaceae</taxon>
        <taxon>Lacibacter</taxon>
    </lineage>
</organism>
<dbReference type="AlphaFoldDB" id="A0A562SM74"/>
<sequence length="137" mass="15207">MQNDEVKIHAFRLKPGQDLKQEITSYVQQHKIEAGWIMTCLGSVTQYNLRFANQPEGNKATGHFEIVSLVGTVSINGSHLHMSVSDSTGKTIGGHLLDSNLVYTTAEIVIGEGKQLVFTREKDGTTPWEELQVKPKQ</sequence>
<gene>
    <name evidence="2" type="ORF">IQ13_2749</name>
</gene>
<accession>A0A562SM74</accession>
<dbReference type="CDD" id="cd11378">
    <property type="entry name" value="DUF296"/>
    <property type="match status" value="1"/>
</dbReference>
<dbReference type="EMBL" id="VLLE01000004">
    <property type="protein sequence ID" value="TWI81730.1"/>
    <property type="molecule type" value="Genomic_DNA"/>
</dbReference>
<dbReference type="PROSITE" id="PS51742">
    <property type="entry name" value="PPC"/>
    <property type="match status" value="1"/>
</dbReference>
<comment type="caution">
    <text evidence="2">The sequence shown here is derived from an EMBL/GenBank/DDBJ whole genome shotgun (WGS) entry which is preliminary data.</text>
</comment>
<evidence type="ECO:0000313" key="2">
    <source>
        <dbReference type="EMBL" id="TWI81730.1"/>
    </source>
</evidence>
<dbReference type="PANTHER" id="PTHR34988:SF1">
    <property type="entry name" value="DNA-BINDING PROTEIN"/>
    <property type="match status" value="1"/>
</dbReference>
<evidence type="ECO:0000313" key="3">
    <source>
        <dbReference type="Proteomes" id="UP000316167"/>
    </source>
</evidence>
<dbReference type="Pfam" id="PF03479">
    <property type="entry name" value="PCC"/>
    <property type="match status" value="1"/>
</dbReference>
<name>A0A562SM74_9BACT</name>